<dbReference type="Gene3D" id="1.10.533.10">
    <property type="entry name" value="Death Domain, Fas"/>
    <property type="match status" value="1"/>
</dbReference>
<proteinExistence type="predicted"/>
<reference evidence="2" key="2">
    <citation type="submission" date="2017-05" db="UniProtKB">
        <authorList>
            <consortium name="EnsemblMetazoa"/>
        </authorList>
    </citation>
    <scope>IDENTIFICATION</scope>
</reference>
<sequence>MAELDELELERICLLIFPDIFRCCILLGMELSLVETVLNSKDSSFMKCRTLLERWRATIRPDDERMHLIKVLQTLKYNKLASSILPPVKQDSDTIDVQPSDCEELIKEDLDYVCVECSSDWETLAVHLGLPQTETDDIKQRNGTTLYHKMYLALHRKSLMDRFNRSDLVAVLRRMGKGRIARNISERNY</sequence>
<dbReference type="InterPro" id="IPR011029">
    <property type="entry name" value="DEATH-like_dom_sf"/>
</dbReference>
<accession>A0A1X7UFB9</accession>
<dbReference type="SUPFAM" id="SSF47986">
    <property type="entry name" value="DEATH domain"/>
    <property type="match status" value="1"/>
</dbReference>
<dbReference type="EnsemblMetazoa" id="Aqu2.1.26148_001">
    <property type="protein sequence ID" value="Aqu2.1.26148_001"/>
    <property type="gene ID" value="Aqu2.1.26148"/>
</dbReference>
<dbReference type="PROSITE" id="PS50017">
    <property type="entry name" value="DEATH_DOMAIN"/>
    <property type="match status" value="1"/>
</dbReference>
<organism evidence="2">
    <name type="scientific">Amphimedon queenslandica</name>
    <name type="common">Sponge</name>
    <dbReference type="NCBI Taxonomy" id="400682"/>
    <lineage>
        <taxon>Eukaryota</taxon>
        <taxon>Metazoa</taxon>
        <taxon>Porifera</taxon>
        <taxon>Demospongiae</taxon>
        <taxon>Heteroscleromorpha</taxon>
        <taxon>Haplosclerida</taxon>
        <taxon>Niphatidae</taxon>
        <taxon>Amphimedon</taxon>
    </lineage>
</organism>
<dbReference type="Pfam" id="PF00531">
    <property type="entry name" value="Death"/>
    <property type="match status" value="1"/>
</dbReference>
<evidence type="ECO:0000313" key="2">
    <source>
        <dbReference type="EnsemblMetazoa" id="Aqu2.1.26148_001"/>
    </source>
</evidence>
<gene>
    <name evidence="2" type="primary">109583776</name>
</gene>
<reference evidence="3" key="1">
    <citation type="journal article" date="2010" name="Nature">
        <title>The Amphimedon queenslandica genome and the evolution of animal complexity.</title>
        <authorList>
            <person name="Srivastava M."/>
            <person name="Simakov O."/>
            <person name="Chapman J."/>
            <person name="Fahey B."/>
            <person name="Gauthier M.E."/>
            <person name="Mitros T."/>
            <person name="Richards G.S."/>
            <person name="Conaco C."/>
            <person name="Dacre M."/>
            <person name="Hellsten U."/>
            <person name="Larroux C."/>
            <person name="Putnam N.H."/>
            <person name="Stanke M."/>
            <person name="Adamska M."/>
            <person name="Darling A."/>
            <person name="Degnan S.M."/>
            <person name="Oakley T.H."/>
            <person name="Plachetzki D.C."/>
            <person name="Zhai Y."/>
            <person name="Adamski M."/>
            <person name="Calcino A."/>
            <person name="Cummins S.F."/>
            <person name="Goodstein D.M."/>
            <person name="Harris C."/>
            <person name="Jackson D.J."/>
            <person name="Leys S.P."/>
            <person name="Shu S."/>
            <person name="Woodcroft B.J."/>
            <person name="Vervoort M."/>
            <person name="Kosik K.S."/>
            <person name="Manning G."/>
            <person name="Degnan B.M."/>
            <person name="Rokhsar D.S."/>
        </authorList>
    </citation>
    <scope>NUCLEOTIDE SEQUENCE [LARGE SCALE GENOMIC DNA]</scope>
</reference>
<evidence type="ECO:0000313" key="3">
    <source>
        <dbReference type="Proteomes" id="UP000007879"/>
    </source>
</evidence>
<dbReference type="EnsemblMetazoa" id="XM_019999236.1">
    <property type="protein sequence ID" value="XP_019854795.1"/>
    <property type="gene ID" value="LOC109583776"/>
</dbReference>
<evidence type="ECO:0000259" key="1">
    <source>
        <dbReference type="PROSITE" id="PS50017"/>
    </source>
</evidence>
<keyword evidence="3" id="KW-1185">Reference proteome</keyword>
<name>A0A1X7UFB9_AMPQE</name>
<dbReference type="InterPro" id="IPR000488">
    <property type="entry name" value="Death_dom"/>
</dbReference>
<dbReference type="AlphaFoldDB" id="A0A1X7UFB9"/>
<feature type="domain" description="Death" evidence="1">
    <location>
        <begin position="120"/>
        <end position="188"/>
    </location>
</feature>
<dbReference type="InParanoid" id="A0A1X7UFB9"/>
<dbReference type="Proteomes" id="UP000007879">
    <property type="component" value="Unassembled WGS sequence"/>
</dbReference>
<protein>
    <recommendedName>
        <fullName evidence="1">Death domain-containing protein</fullName>
    </recommendedName>
</protein>
<dbReference type="CDD" id="cd01670">
    <property type="entry name" value="Death"/>
    <property type="match status" value="1"/>
</dbReference>
<dbReference type="GO" id="GO:0007165">
    <property type="term" value="P:signal transduction"/>
    <property type="evidence" value="ECO:0007669"/>
    <property type="project" value="InterPro"/>
</dbReference>